<dbReference type="Gene3D" id="3.30.70.1820">
    <property type="entry name" value="L1 transposable element, RRM domain"/>
    <property type="match status" value="1"/>
</dbReference>
<organism evidence="1 2">
    <name type="scientific">Pleurodeles waltl</name>
    <name type="common">Iberian ribbed newt</name>
    <dbReference type="NCBI Taxonomy" id="8319"/>
    <lineage>
        <taxon>Eukaryota</taxon>
        <taxon>Metazoa</taxon>
        <taxon>Chordata</taxon>
        <taxon>Craniata</taxon>
        <taxon>Vertebrata</taxon>
        <taxon>Euteleostomi</taxon>
        <taxon>Amphibia</taxon>
        <taxon>Batrachia</taxon>
        <taxon>Caudata</taxon>
        <taxon>Salamandroidea</taxon>
        <taxon>Salamandridae</taxon>
        <taxon>Pleurodelinae</taxon>
        <taxon>Pleurodeles</taxon>
    </lineage>
</organism>
<evidence type="ECO:0000313" key="2">
    <source>
        <dbReference type="Proteomes" id="UP001066276"/>
    </source>
</evidence>
<name>A0AAV7TYT0_PLEWA</name>
<evidence type="ECO:0008006" key="3">
    <source>
        <dbReference type="Google" id="ProtNLM"/>
    </source>
</evidence>
<reference evidence="1" key="1">
    <citation type="journal article" date="2022" name="bioRxiv">
        <title>Sequencing and chromosome-scale assembly of the giantPleurodeles waltlgenome.</title>
        <authorList>
            <person name="Brown T."/>
            <person name="Elewa A."/>
            <person name="Iarovenko S."/>
            <person name="Subramanian E."/>
            <person name="Araus A.J."/>
            <person name="Petzold A."/>
            <person name="Susuki M."/>
            <person name="Suzuki K.-i.T."/>
            <person name="Hayashi T."/>
            <person name="Toyoda A."/>
            <person name="Oliveira C."/>
            <person name="Osipova E."/>
            <person name="Leigh N.D."/>
            <person name="Simon A."/>
            <person name="Yun M.H."/>
        </authorList>
    </citation>
    <scope>NUCLEOTIDE SEQUENCE</scope>
    <source>
        <strain evidence="1">20211129_DDA</strain>
        <tissue evidence="1">Liver</tissue>
    </source>
</reference>
<gene>
    <name evidence="1" type="ORF">NDU88_005989</name>
</gene>
<evidence type="ECO:0000313" key="1">
    <source>
        <dbReference type="EMBL" id="KAJ1180773.1"/>
    </source>
</evidence>
<comment type="caution">
    <text evidence="1">The sequence shown here is derived from an EMBL/GenBank/DDBJ whole genome shotgun (WGS) entry which is preliminary data.</text>
</comment>
<protein>
    <recommendedName>
        <fullName evidence="3">Reverse transcriptase domain-containing protein</fullName>
    </recommendedName>
</protein>
<dbReference type="EMBL" id="JANPWB010000006">
    <property type="protein sequence ID" value="KAJ1180773.1"/>
    <property type="molecule type" value="Genomic_DNA"/>
</dbReference>
<dbReference type="InterPro" id="IPR004244">
    <property type="entry name" value="Transposase_22"/>
</dbReference>
<sequence length="216" mass="24643">MLEGMDSAMVSLTAEAKSIRLDIEGFQTRVLGLEQQVTTIEAQVASSRDRDQELLFLCSKMTDLEDRSRRDNVRFLGFPKNIEGEDVNVFLREMLPKLTGITFNPPLEFQIAHRLGPRRTNAANLPRPIIACLLRHAQARQLIQRARTQCSCQMDGQVIQMSVDFSKETSERRRAFLALRPKLRQMEKILVLFYADDTLILAKSTIFAKTMGLKLT</sequence>
<dbReference type="Proteomes" id="UP001066276">
    <property type="component" value="Chromosome 3_2"/>
</dbReference>
<dbReference type="AlphaFoldDB" id="A0AAV7TYT0"/>
<dbReference type="PANTHER" id="PTHR11505">
    <property type="entry name" value="L1 TRANSPOSABLE ELEMENT-RELATED"/>
    <property type="match status" value="1"/>
</dbReference>
<proteinExistence type="predicted"/>
<keyword evidence="2" id="KW-1185">Reference proteome</keyword>
<accession>A0AAV7TYT0</accession>